<reference evidence="2 3" key="1">
    <citation type="journal article" date="2007" name="Appl. Environ. Microbiol.">
        <title>Genome sequence of the cellulolytic gliding bacterium Cytophaga hutchinsonii.</title>
        <authorList>
            <person name="Xie G."/>
            <person name="Bruce D.C."/>
            <person name="Challacombe J.F."/>
            <person name="Chertkov O."/>
            <person name="Detter J.C."/>
            <person name="Gilna P."/>
            <person name="Han C.S."/>
            <person name="Lucas S."/>
            <person name="Misra M."/>
            <person name="Myers G.L."/>
            <person name="Richardson P."/>
            <person name="Tapia R."/>
            <person name="Thayer N."/>
            <person name="Thompson L.S."/>
            <person name="Brettin T.S."/>
            <person name="Henrissat B."/>
            <person name="Wilson D.B."/>
            <person name="McBride M.J."/>
        </authorList>
    </citation>
    <scope>NUCLEOTIDE SEQUENCE [LARGE SCALE GENOMIC DNA]</scope>
    <source>
        <strain evidence="3">ATCC 33406 / DSM 1761 / CIP 103989 / NBRC 15051 / NCIMB 9469 / D465</strain>
    </source>
</reference>
<dbReference type="KEGG" id="chu:CHU_0335"/>
<accession>A0A6N4SMW7</accession>
<protein>
    <submittedName>
        <fullName evidence="2">Uncharacterized protein</fullName>
    </submittedName>
</protein>
<evidence type="ECO:0000256" key="1">
    <source>
        <dbReference type="SAM" id="SignalP"/>
    </source>
</evidence>
<organism evidence="2 3">
    <name type="scientific">Cytophaga hutchinsonii (strain ATCC 33406 / DSM 1761 / CIP 103989 / NBRC 15051 / NCIMB 9469 / D465)</name>
    <dbReference type="NCBI Taxonomy" id="269798"/>
    <lineage>
        <taxon>Bacteria</taxon>
        <taxon>Pseudomonadati</taxon>
        <taxon>Bacteroidota</taxon>
        <taxon>Cytophagia</taxon>
        <taxon>Cytophagales</taxon>
        <taxon>Cytophagaceae</taxon>
        <taxon>Cytophaga</taxon>
    </lineage>
</organism>
<dbReference type="AlphaFoldDB" id="A0A6N4SMW7"/>
<sequence length="556" mass="62380">MKKSLLAFLLMTLFAVQLQVNGQQLAAEKTVDISGKANRGYIGHVERNDQTREVAVTYVTKSTNAKVKFETYTFDYELNLKSTVADEIELTKAKSKYSWFKYKGDAYVVEGLTASPNLTGTFVIKKKQVTYAWNWFLLKYKKSTKTLDKLKFEGENGKNMYYISHYENDSNGEIVALAGEKGNMSKTPYQHFQKHHVFRVTPSLEILSDVTVDLGSPHKLLYSAAVADEKNPDAEQNDWVVVLAPMGGQGMGKYEAADPTKYTVLRISPDGKLVSQSTFTTKAHTWTITGSVIDGSKIYLYGPGFSKGLEKKYYEMAYIPNEADKFTDFQLVRVNTTGADFVSVTSMEEFAAKTRKPDDQKKLSVYNGKRVDIRDLTIGSEGQIYIIAQDFKVDGQGDITGLIYTDLYLFQFDQKGTLLNSFGIDDNSRKGAIIGGGVADARFYPSSSTLFEGKDPNYIYWMQFVPHSTKCVTETTTGIMTTTKTTECRPLKYPRVIKLDVTKGSFVKIAQYGNGEYFLNEDFPLVYIENGTKIIFIGETKGEKGLWVGKFDPSTL</sequence>
<evidence type="ECO:0000313" key="3">
    <source>
        <dbReference type="Proteomes" id="UP000001822"/>
    </source>
</evidence>
<dbReference type="OrthoDB" id="1488720at2"/>
<proteinExistence type="predicted"/>
<gene>
    <name evidence="2" type="ordered locus">CHU_0335</name>
</gene>
<dbReference type="RefSeq" id="WP_011583741.1">
    <property type="nucleotide sequence ID" value="NC_008255.1"/>
</dbReference>
<dbReference type="EMBL" id="CP000383">
    <property type="protein sequence ID" value="ABG57625.1"/>
    <property type="molecule type" value="Genomic_DNA"/>
</dbReference>
<evidence type="ECO:0000313" key="2">
    <source>
        <dbReference type="EMBL" id="ABG57625.1"/>
    </source>
</evidence>
<dbReference type="Proteomes" id="UP000001822">
    <property type="component" value="Chromosome"/>
</dbReference>
<keyword evidence="3" id="KW-1185">Reference proteome</keyword>
<feature type="signal peptide" evidence="1">
    <location>
        <begin position="1"/>
        <end position="22"/>
    </location>
</feature>
<feature type="chain" id="PRO_5026903110" evidence="1">
    <location>
        <begin position="23"/>
        <end position="556"/>
    </location>
</feature>
<keyword evidence="1" id="KW-0732">Signal</keyword>
<name>A0A6N4SMW7_CYTH3</name>